<name>A0A7L4WCF3_9LACT</name>
<dbReference type="KEGG" id="lpaa:BHS01_04745"/>
<reference evidence="1 2" key="1">
    <citation type="submission" date="2016-09" db="EMBL/GenBank/DDBJ databases">
        <title>Lactic acid bacteria from MAP meat Genome sequencing and assembly.</title>
        <authorList>
            <person name="Behr J."/>
            <person name="Hilgarth M."/>
            <person name="Vogel R.F."/>
        </authorList>
    </citation>
    <scope>NUCLEOTIDE SEQUENCE [LARGE SCALE GENOMIC DNA]</scope>
    <source>
        <strain evidence="1 2">TMW21615</strain>
    </source>
</reference>
<sequence length="166" mass="19413">MKISFQNIQVEEKIAFQNVISQRKQVHYKKMDGAFQKFISIVVASGYHLKGPYFYSLNNAPIDEIVDIEMFIPIYENCFDTKNLATFNYHTYFEVGPVLKNSVTESFEKNTEQVYAELLATLEINDLEINTPFFHILPRDKAKYTYIYLGYTSNSLFLKDTEGERE</sequence>
<evidence type="ECO:0000313" key="2">
    <source>
        <dbReference type="Proteomes" id="UP000516280"/>
    </source>
</evidence>
<dbReference type="Proteomes" id="UP000516280">
    <property type="component" value="Chromosome"/>
</dbReference>
<evidence type="ECO:0000313" key="1">
    <source>
        <dbReference type="EMBL" id="QDJ27877.1"/>
    </source>
</evidence>
<protein>
    <recommendedName>
        <fullName evidence="3">DUF5085 family protein</fullName>
    </recommendedName>
</protein>
<dbReference type="AlphaFoldDB" id="A0A7L4WCF3"/>
<accession>A0A7L4WCF3</accession>
<dbReference type="Pfam" id="PF16895">
    <property type="entry name" value="DUF5085"/>
    <property type="match status" value="1"/>
</dbReference>
<dbReference type="EMBL" id="CP017195">
    <property type="protein sequence ID" value="QDJ27877.1"/>
    <property type="molecule type" value="Genomic_DNA"/>
</dbReference>
<organism evidence="1 2">
    <name type="scientific">Pseudolactococcus paracarnosus</name>
    <dbReference type="NCBI Taxonomy" id="2749962"/>
    <lineage>
        <taxon>Bacteria</taxon>
        <taxon>Bacillati</taxon>
        <taxon>Bacillota</taxon>
        <taxon>Bacilli</taxon>
        <taxon>Lactobacillales</taxon>
        <taxon>Streptococcaceae</taxon>
        <taxon>Pseudolactococcus</taxon>
    </lineage>
</organism>
<dbReference type="InterPro" id="IPR031664">
    <property type="entry name" value="DUF5085"/>
</dbReference>
<proteinExistence type="predicted"/>
<evidence type="ECO:0008006" key="3">
    <source>
        <dbReference type="Google" id="ProtNLM"/>
    </source>
</evidence>
<dbReference type="RefSeq" id="WP_109834678.1">
    <property type="nucleotide sequence ID" value="NZ_CP017195.1"/>
</dbReference>
<gene>
    <name evidence="1" type="ORF">BHS01_04745</name>
</gene>